<organism evidence="2 3">
    <name type="scientific">Nonomuraea mangrovi</name>
    <dbReference type="NCBI Taxonomy" id="2316207"/>
    <lineage>
        <taxon>Bacteria</taxon>
        <taxon>Bacillati</taxon>
        <taxon>Actinomycetota</taxon>
        <taxon>Actinomycetes</taxon>
        <taxon>Streptosporangiales</taxon>
        <taxon>Streptosporangiaceae</taxon>
        <taxon>Nonomuraea</taxon>
    </lineage>
</organism>
<dbReference type="PROSITE" id="PS51819">
    <property type="entry name" value="VOC"/>
    <property type="match status" value="1"/>
</dbReference>
<dbReference type="Pfam" id="PF18029">
    <property type="entry name" value="Glyoxalase_6"/>
    <property type="match status" value="1"/>
</dbReference>
<dbReference type="PANTHER" id="PTHR35908">
    <property type="entry name" value="HYPOTHETICAL FUSION PROTEIN"/>
    <property type="match status" value="1"/>
</dbReference>
<dbReference type="InterPro" id="IPR041581">
    <property type="entry name" value="Glyoxalase_6"/>
</dbReference>
<accession>A0ABW4THV8</accession>
<comment type="caution">
    <text evidence="2">The sequence shown here is derived from an EMBL/GenBank/DDBJ whole genome shotgun (WGS) entry which is preliminary data.</text>
</comment>
<keyword evidence="3" id="KW-1185">Reference proteome</keyword>
<dbReference type="PANTHER" id="PTHR35908:SF1">
    <property type="entry name" value="CONSERVED PROTEIN"/>
    <property type="match status" value="1"/>
</dbReference>
<protein>
    <submittedName>
        <fullName evidence="2">VOC family protein</fullName>
    </submittedName>
</protein>
<dbReference type="InterPro" id="IPR029068">
    <property type="entry name" value="Glyas_Bleomycin-R_OHBP_Dase"/>
</dbReference>
<sequence length="121" mass="12960">MTTNIAALAEITTIVVDSVRPAAMAEFYRTVLGGQITHSDDDFAALDTGRFQLAFPKTEDYQAPAWPGGTKQVHLDLKVADLDAAEKELLDLGATKPDFQPGGGDWVVLADPEGHLFCIAS</sequence>
<dbReference type="SUPFAM" id="SSF54593">
    <property type="entry name" value="Glyoxalase/Bleomycin resistance protein/Dihydroxybiphenyl dioxygenase"/>
    <property type="match status" value="1"/>
</dbReference>
<dbReference type="InterPro" id="IPR037523">
    <property type="entry name" value="VOC_core"/>
</dbReference>
<gene>
    <name evidence="2" type="ORF">ACFSKW_51960</name>
</gene>
<dbReference type="Gene3D" id="3.10.180.10">
    <property type="entry name" value="2,3-Dihydroxybiphenyl 1,2-Dioxygenase, domain 1"/>
    <property type="match status" value="1"/>
</dbReference>
<dbReference type="Proteomes" id="UP001597368">
    <property type="component" value="Unassembled WGS sequence"/>
</dbReference>
<reference evidence="3" key="1">
    <citation type="journal article" date="2019" name="Int. J. Syst. Evol. Microbiol.">
        <title>The Global Catalogue of Microorganisms (GCM) 10K type strain sequencing project: providing services to taxonomists for standard genome sequencing and annotation.</title>
        <authorList>
            <consortium name="The Broad Institute Genomics Platform"/>
            <consortium name="The Broad Institute Genome Sequencing Center for Infectious Disease"/>
            <person name="Wu L."/>
            <person name="Ma J."/>
        </authorList>
    </citation>
    <scope>NUCLEOTIDE SEQUENCE [LARGE SCALE GENOMIC DNA]</scope>
    <source>
        <strain evidence="3">ICMP 6774ER</strain>
    </source>
</reference>
<proteinExistence type="predicted"/>
<dbReference type="RefSeq" id="WP_379582805.1">
    <property type="nucleotide sequence ID" value="NZ_JBHUFV010000098.1"/>
</dbReference>
<evidence type="ECO:0000313" key="3">
    <source>
        <dbReference type="Proteomes" id="UP001597368"/>
    </source>
</evidence>
<dbReference type="EMBL" id="JBHUFV010000098">
    <property type="protein sequence ID" value="MFD1940004.1"/>
    <property type="molecule type" value="Genomic_DNA"/>
</dbReference>
<feature type="domain" description="VOC" evidence="1">
    <location>
        <begin position="10"/>
        <end position="121"/>
    </location>
</feature>
<name>A0ABW4THV8_9ACTN</name>
<evidence type="ECO:0000259" key="1">
    <source>
        <dbReference type="PROSITE" id="PS51819"/>
    </source>
</evidence>
<evidence type="ECO:0000313" key="2">
    <source>
        <dbReference type="EMBL" id="MFD1940004.1"/>
    </source>
</evidence>
<dbReference type="CDD" id="cd06587">
    <property type="entry name" value="VOC"/>
    <property type="match status" value="1"/>
</dbReference>